<evidence type="ECO:0000256" key="1">
    <source>
        <dbReference type="SAM" id="Phobius"/>
    </source>
</evidence>
<dbReference type="PROSITE" id="PS51257">
    <property type="entry name" value="PROKAR_LIPOPROTEIN"/>
    <property type="match status" value="1"/>
</dbReference>
<gene>
    <name evidence="3" type="ORF">OTERR_21080</name>
</gene>
<evidence type="ECO:0000256" key="2">
    <source>
        <dbReference type="SAM" id="SignalP"/>
    </source>
</evidence>
<keyword evidence="4" id="KW-1185">Reference proteome</keyword>
<feature type="signal peptide" evidence="2">
    <location>
        <begin position="1"/>
        <end position="24"/>
    </location>
</feature>
<dbReference type="EMBL" id="CP022579">
    <property type="protein sequence ID" value="QEL65584.1"/>
    <property type="molecule type" value="Genomic_DNA"/>
</dbReference>
<keyword evidence="1" id="KW-0472">Membrane</keyword>
<evidence type="ECO:0000313" key="4">
    <source>
        <dbReference type="Proteomes" id="UP000323671"/>
    </source>
</evidence>
<dbReference type="KEGG" id="otr:OTERR_21080"/>
<feature type="chain" id="PRO_5022959252" description="Tetratricopeptide repeat protein" evidence="2">
    <location>
        <begin position="25"/>
        <end position="286"/>
    </location>
</feature>
<dbReference type="Gene3D" id="1.25.40.10">
    <property type="entry name" value="Tetratricopeptide repeat domain"/>
    <property type="match status" value="1"/>
</dbReference>
<dbReference type="SUPFAM" id="SSF48452">
    <property type="entry name" value="TPR-like"/>
    <property type="match status" value="1"/>
</dbReference>
<keyword evidence="2" id="KW-0732">Signal</keyword>
<keyword evidence="1" id="KW-0812">Transmembrane</keyword>
<accession>A0A5C1EAC4</accession>
<reference evidence="3 4" key="1">
    <citation type="submission" date="2017-07" db="EMBL/GenBank/DDBJ databases">
        <title>Complete genome sequence of Oryzomicrobium terrae TPP412.</title>
        <authorList>
            <person name="Chiu L.-W."/>
            <person name="Lo K.-J."/>
            <person name="Tsai Y.-M."/>
            <person name="Lin S.-S."/>
            <person name="Kuo C.-H."/>
            <person name="Liu C.-T."/>
        </authorList>
    </citation>
    <scope>NUCLEOTIDE SEQUENCE [LARGE SCALE GENOMIC DNA]</scope>
    <source>
        <strain evidence="3 4">TPP412</strain>
    </source>
</reference>
<keyword evidence="1" id="KW-1133">Transmembrane helix</keyword>
<evidence type="ECO:0000313" key="3">
    <source>
        <dbReference type="EMBL" id="QEL65584.1"/>
    </source>
</evidence>
<feature type="transmembrane region" description="Helical" evidence="1">
    <location>
        <begin position="136"/>
        <end position="155"/>
    </location>
</feature>
<dbReference type="InterPro" id="IPR011990">
    <property type="entry name" value="TPR-like_helical_dom_sf"/>
</dbReference>
<protein>
    <recommendedName>
        <fullName evidence="5">Tetratricopeptide repeat protein</fullName>
    </recommendedName>
</protein>
<dbReference type="Proteomes" id="UP000323671">
    <property type="component" value="Chromosome"/>
</dbReference>
<dbReference type="Pfam" id="PF13432">
    <property type="entry name" value="TPR_16"/>
    <property type="match status" value="1"/>
</dbReference>
<dbReference type="RefSeq" id="WP_149425746.1">
    <property type="nucleotide sequence ID" value="NZ_CP022579.1"/>
</dbReference>
<proteinExistence type="predicted"/>
<name>A0A5C1EAC4_9RHOO</name>
<evidence type="ECO:0008006" key="5">
    <source>
        <dbReference type="Google" id="ProtNLM"/>
    </source>
</evidence>
<dbReference type="AlphaFoldDB" id="A0A5C1EAC4"/>
<sequence>MIRTVFMGLAMLFSAACFSGAALADEPTLHQVYQTAQSGNLAQAQTMMHQVLQAHPESGKAHYVEAELLAKQGQFQKAAAELATAERLAPGLPFAKPQAVQNLKGLLGSSNSGSARTASQQPLPQALAVPPGNQGAFPWGLAAAGLGLVAFIILATRLMARRNGMPAGNGSGAGPGAPYGVPNSPYGAPAYGAAGTAEPGLGSRVMGGLATGAAVGAGVVAGEALMHHFLDGKEGHGTPQAPAGNGLADIGPTFQGTYFNDLGGTDFGVTDTSSWDDGAGSDDDWN</sequence>
<organism evidence="3 4">
    <name type="scientific">Oryzomicrobium terrae</name>
    <dbReference type="NCBI Taxonomy" id="1735038"/>
    <lineage>
        <taxon>Bacteria</taxon>
        <taxon>Pseudomonadati</taxon>
        <taxon>Pseudomonadota</taxon>
        <taxon>Betaproteobacteria</taxon>
        <taxon>Rhodocyclales</taxon>
        <taxon>Rhodocyclaceae</taxon>
        <taxon>Oryzomicrobium</taxon>
    </lineage>
</organism>